<organism evidence="3">
    <name type="scientific">Dunaliella tertiolecta</name>
    <name type="common">Green alga</name>
    <dbReference type="NCBI Taxonomy" id="3047"/>
    <lineage>
        <taxon>Eukaryota</taxon>
        <taxon>Viridiplantae</taxon>
        <taxon>Chlorophyta</taxon>
        <taxon>core chlorophytes</taxon>
        <taxon>Chlorophyceae</taxon>
        <taxon>CS clade</taxon>
        <taxon>Chlamydomonadales</taxon>
        <taxon>Dunaliellaceae</taxon>
        <taxon>Dunaliella</taxon>
    </lineage>
</organism>
<proteinExistence type="inferred from homology"/>
<dbReference type="InterPro" id="IPR000648">
    <property type="entry name" value="Oxysterol-bd"/>
</dbReference>
<evidence type="ECO:0000313" key="3">
    <source>
        <dbReference type="EMBL" id="CAE0488472.1"/>
    </source>
</evidence>
<dbReference type="GO" id="GO:0005829">
    <property type="term" value="C:cytosol"/>
    <property type="evidence" value="ECO:0007669"/>
    <property type="project" value="TreeGrafter"/>
</dbReference>
<dbReference type="PANTHER" id="PTHR10972:SF136">
    <property type="entry name" value="OXYSTEROL-BINDING PROTEIN 8"/>
    <property type="match status" value="1"/>
</dbReference>
<evidence type="ECO:0000256" key="1">
    <source>
        <dbReference type="ARBA" id="ARBA00008842"/>
    </source>
</evidence>
<dbReference type="Gene3D" id="3.30.70.3490">
    <property type="match status" value="1"/>
</dbReference>
<dbReference type="FunFam" id="2.40.160.120:FF:000001">
    <property type="entry name" value="Oxysterol-binding protein"/>
    <property type="match status" value="1"/>
</dbReference>
<sequence length="459" mass="52091">MAQQGAAPAQQGSTWYDWGAGIVNYASDTLNNFLGWEDLDVVNPEDGKAEKASGSEQSNEGFNQEMRKQVWGTKQFQQYIGKDVTSLLSLPVWIMEPFTILQKAAEIMEYTELLDKADQCDDPYERFAWVAAYAVSPFNAIERAWKPFNPILGETFELEVGNGVKYLAEQVSHHPPVCAAHAENEHFKYDLVSAPTTKFLGNSLEVYPHGRTRITMARSGEVYTLVPPMARVHNIVIGRTWVDASGPLKLNCPATGVQCVLEFTPCGWFSYGRHEFSGFVTDAEGKKRIQLSGKWNSHCDMVKCDFEGVPLPDMEPQRLWTNRERPANDYYSFTHFAHKCNSSEGIRVPLLSDSRRRPDRAALAAGEMATAGAEKYRLEEMQRAEKRERDAKGAPWVPRWFKKVENPELLPGELDPSVVPFWSWNGEYNKQPERPMGAKHDEVNAKDFCPWQFPDMHQK</sequence>
<dbReference type="EMBL" id="HBIP01006803">
    <property type="protein sequence ID" value="CAE0488472.1"/>
    <property type="molecule type" value="Transcribed_RNA"/>
</dbReference>
<dbReference type="GO" id="GO:0016020">
    <property type="term" value="C:membrane"/>
    <property type="evidence" value="ECO:0007669"/>
    <property type="project" value="TreeGrafter"/>
</dbReference>
<accession>A0A7S3QPK0</accession>
<dbReference type="AlphaFoldDB" id="A0A7S3QPK0"/>
<dbReference type="SUPFAM" id="SSF144000">
    <property type="entry name" value="Oxysterol-binding protein-like"/>
    <property type="match status" value="1"/>
</dbReference>
<evidence type="ECO:0008006" key="4">
    <source>
        <dbReference type="Google" id="ProtNLM"/>
    </source>
</evidence>
<evidence type="ECO:0000256" key="2">
    <source>
        <dbReference type="RuleBase" id="RU003844"/>
    </source>
</evidence>
<reference evidence="3" key="1">
    <citation type="submission" date="2021-01" db="EMBL/GenBank/DDBJ databases">
        <authorList>
            <person name="Corre E."/>
            <person name="Pelletier E."/>
            <person name="Niang G."/>
            <person name="Scheremetjew M."/>
            <person name="Finn R."/>
            <person name="Kale V."/>
            <person name="Holt S."/>
            <person name="Cochrane G."/>
            <person name="Meng A."/>
            <person name="Brown T."/>
            <person name="Cohen L."/>
        </authorList>
    </citation>
    <scope>NUCLEOTIDE SEQUENCE</scope>
    <source>
        <strain evidence="3">CCMP1320</strain>
    </source>
</reference>
<dbReference type="PROSITE" id="PS01013">
    <property type="entry name" value="OSBP"/>
    <property type="match status" value="1"/>
</dbReference>
<dbReference type="InterPro" id="IPR018494">
    <property type="entry name" value="Oxysterol-bd_CS"/>
</dbReference>
<protein>
    <recommendedName>
        <fullName evidence="4">Oxysterol-binding protein</fullName>
    </recommendedName>
</protein>
<gene>
    <name evidence="3" type="ORF">DTER00134_LOCUS3536</name>
</gene>
<dbReference type="PANTHER" id="PTHR10972">
    <property type="entry name" value="OXYSTEROL-BINDING PROTEIN-RELATED"/>
    <property type="match status" value="1"/>
</dbReference>
<name>A0A7S3QPK0_DUNTE</name>
<dbReference type="Gene3D" id="2.40.160.120">
    <property type="match status" value="1"/>
</dbReference>
<dbReference type="GO" id="GO:0032934">
    <property type="term" value="F:sterol binding"/>
    <property type="evidence" value="ECO:0007669"/>
    <property type="project" value="TreeGrafter"/>
</dbReference>
<dbReference type="InterPro" id="IPR037239">
    <property type="entry name" value="OSBP_sf"/>
</dbReference>
<dbReference type="GO" id="GO:0120009">
    <property type="term" value="P:intermembrane lipid transfer"/>
    <property type="evidence" value="ECO:0007669"/>
    <property type="project" value="UniProtKB-ARBA"/>
</dbReference>
<dbReference type="Pfam" id="PF01237">
    <property type="entry name" value="Oxysterol_BP"/>
    <property type="match status" value="1"/>
</dbReference>
<comment type="similarity">
    <text evidence="1 2">Belongs to the OSBP family.</text>
</comment>